<dbReference type="Proteomes" id="UP001519291">
    <property type="component" value="Unassembled WGS sequence"/>
</dbReference>
<name>A0ABS4XZL0_9ACTN</name>
<comment type="caution">
    <text evidence="1">The sequence shown here is derived from an EMBL/GenBank/DDBJ whole genome shotgun (WGS) entry which is preliminary data.</text>
</comment>
<dbReference type="Gene3D" id="3.40.50.2000">
    <property type="entry name" value="Glycogen Phosphorylase B"/>
    <property type="match status" value="1"/>
</dbReference>
<sequence>MTHGGRASLLDAVQGATPVPGMGVLSDQPDNTAAFARLGLGLALDLTAPHGEIAATMTAILGSSRYNVVMGDAESELSRLSPLNLAELRDSL</sequence>
<dbReference type="RefSeq" id="WP_209513652.1">
    <property type="nucleotide sequence ID" value="NZ_JAGIOH010000001.1"/>
</dbReference>
<gene>
    <name evidence="1" type="ORF">JO379_000612</name>
</gene>
<evidence type="ECO:0000313" key="2">
    <source>
        <dbReference type="Proteomes" id="UP001519291"/>
    </source>
</evidence>
<reference evidence="1 2" key="1">
    <citation type="submission" date="2021-03" db="EMBL/GenBank/DDBJ databases">
        <title>Sequencing the genomes of 1000 actinobacteria strains.</title>
        <authorList>
            <person name="Klenk H.-P."/>
        </authorList>
    </citation>
    <scope>NUCLEOTIDE SEQUENCE [LARGE SCALE GENOMIC DNA]</scope>
    <source>
        <strain evidence="1 2">DSM 41480</strain>
    </source>
</reference>
<keyword evidence="2" id="KW-1185">Reference proteome</keyword>
<accession>A0ABS4XZL0</accession>
<dbReference type="EMBL" id="JAGIOH010000001">
    <property type="protein sequence ID" value="MBP2401143.1"/>
    <property type="molecule type" value="Genomic_DNA"/>
</dbReference>
<evidence type="ECO:0000313" key="1">
    <source>
        <dbReference type="EMBL" id="MBP2401143.1"/>
    </source>
</evidence>
<protein>
    <submittedName>
        <fullName evidence="1">UDP:flavonoid glycosyltransferase YjiC (YdhE family)</fullName>
    </submittedName>
</protein>
<dbReference type="SUPFAM" id="SSF53756">
    <property type="entry name" value="UDP-Glycosyltransferase/glycogen phosphorylase"/>
    <property type="match status" value="1"/>
</dbReference>
<dbReference type="GeneID" id="91567489"/>
<organism evidence="1 2">
    <name type="scientific">Streptomyces syringium</name>
    <dbReference type="NCBI Taxonomy" id="76729"/>
    <lineage>
        <taxon>Bacteria</taxon>
        <taxon>Bacillati</taxon>
        <taxon>Actinomycetota</taxon>
        <taxon>Actinomycetes</taxon>
        <taxon>Kitasatosporales</taxon>
        <taxon>Streptomycetaceae</taxon>
        <taxon>Streptomyces</taxon>
    </lineage>
</organism>
<proteinExistence type="predicted"/>